<name>A0A261R793_9BORD</name>
<gene>
    <name evidence="6" type="ORF">CAL26_23525</name>
</gene>
<evidence type="ECO:0000313" key="6">
    <source>
        <dbReference type="EMBL" id="OZI20470.1"/>
    </source>
</evidence>
<dbReference type="PANTHER" id="PTHR30290">
    <property type="entry name" value="PERIPLASMIC BINDING COMPONENT OF ABC TRANSPORTER"/>
    <property type="match status" value="1"/>
</dbReference>
<comment type="caution">
    <text evidence="6">The sequence shown here is derived from an EMBL/GenBank/DDBJ whole genome shotgun (WGS) entry which is preliminary data.</text>
</comment>
<dbReference type="Gene3D" id="3.90.76.10">
    <property type="entry name" value="Dipeptide-binding Protein, Domain 1"/>
    <property type="match status" value="1"/>
</dbReference>
<dbReference type="Pfam" id="PF00496">
    <property type="entry name" value="SBP_bac_5"/>
    <property type="match status" value="1"/>
</dbReference>
<evidence type="ECO:0000313" key="7">
    <source>
        <dbReference type="Proteomes" id="UP000216857"/>
    </source>
</evidence>
<evidence type="ECO:0000259" key="5">
    <source>
        <dbReference type="Pfam" id="PF00496"/>
    </source>
</evidence>
<dbReference type="AlphaFoldDB" id="A0A261R793"/>
<feature type="domain" description="Solute-binding protein family 5" evidence="5">
    <location>
        <begin position="95"/>
        <end position="466"/>
    </location>
</feature>
<dbReference type="Proteomes" id="UP000216857">
    <property type="component" value="Unassembled WGS sequence"/>
</dbReference>
<dbReference type="Gene3D" id="3.10.105.10">
    <property type="entry name" value="Dipeptide-binding Protein, Domain 3"/>
    <property type="match status" value="1"/>
</dbReference>
<accession>A0A261R793</accession>
<dbReference type="Gene3D" id="3.40.190.10">
    <property type="entry name" value="Periplasmic binding protein-like II"/>
    <property type="match status" value="1"/>
</dbReference>
<dbReference type="GO" id="GO:0030288">
    <property type="term" value="C:outer membrane-bounded periplasmic space"/>
    <property type="evidence" value="ECO:0007669"/>
    <property type="project" value="UniProtKB-ARBA"/>
</dbReference>
<protein>
    <submittedName>
        <fullName evidence="6">ABC transporter substrate-binding protein</fullName>
    </submittedName>
</protein>
<dbReference type="EMBL" id="NEVJ01000003">
    <property type="protein sequence ID" value="OZI20470.1"/>
    <property type="molecule type" value="Genomic_DNA"/>
</dbReference>
<dbReference type="InterPro" id="IPR030678">
    <property type="entry name" value="Peptide/Ni-bd"/>
</dbReference>
<dbReference type="PIRSF" id="PIRSF002741">
    <property type="entry name" value="MppA"/>
    <property type="match status" value="1"/>
</dbReference>
<dbReference type="CDD" id="cd08498">
    <property type="entry name" value="PBP2_NikA_DppA_OppA_like_2"/>
    <property type="match status" value="1"/>
</dbReference>
<dbReference type="PANTHER" id="PTHR30290:SF9">
    <property type="entry name" value="OLIGOPEPTIDE-BINDING PROTEIN APPA"/>
    <property type="match status" value="1"/>
</dbReference>
<feature type="region of interest" description="Disordered" evidence="4">
    <location>
        <begin position="1"/>
        <end position="24"/>
    </location>
</feature>
<dbReference type="SUPFAM" id="SSF53850">
    <property type="entry name" value="Periplasmic binding protein-like II"/>
    <property type="match status" value="1"/>
</dbReference>
<comment type="similarity">
    <text evidence="1">Belongs to the bacterial solute-binding protein 5 family.</text>
</comment>
<dbReference type="GO" id="GO:1904680">
    <property type="term" value="F:peptide transmembrane transporter activity"/>
    <property type="evidence" value="ECO:0007669"/>
    <property type="project" value="TreeGrafter"/>
</dbReference>
<dbReference type="GO" id="GO:0015833">
    <property type="term" value="P:peptide transport"/>
    <property type="evidence" value="ECO:0007669"/>
    <property type="project" value="TreeGrafter"/>
</dbReference>
<proteinExistence type="inferred from homology"/>
<dbReference type="InterPro" id="IPR000914">
    <property type="entry name" value="SBP_5_dom"/>
</dbReference>
<evidence type="ECO:0000256" key="4">
    <source>
        <dbReference type="SAM" id="MobiDB-lite"/>
    </source>
</evidence>
<evidence type="ECO:0000256" key="3">
    <source>
        <dbReference type="ARBA" id="ARBA00022729"/>
    </source>
</evidence>
<sequence>MPISSPLPRPGVRVEPHHRPTHPGARRGAEIVLALGCCAAGLLVVMAPASARPLTIAEAAEPSSMDPLFSRTGNNQQAAENVYERLVSTDENMQLQPGLAVSWKATAPDVWEVKLRQGVTFHDGTPLTPEDVVFSMQRAGDIPNSPAPFTGAVRSIARMEIVDDSTIRFHTKGPVPDFMEQIGLVYILARHVAQGRSSDDFNKGPAAVGTGPYKFRSWQPGDRLELERNDHYWGRKPDFEHLTIRYINNGASRVAALLAGTVDLIDSVPPNDAAKLGANPAIKVFSSPSARLIYLALDSARDRSPFVTDSAGKPMDANPLKDVRVRQAISALIMREPITARLLSGAGVPAGQMVPEGLGGYSPKLPAPRYDPAAAKALLAAAGYPQGFGLTIHTSNDRFFGDSEIGQAVGQMLARGGLRINGVVTQPYNVYAGAAAKQSYSAFIFSYGNSTSDSANGLTNVLATYDAAKGTGAFNRSRYSNPAFDRLLDQASSQFDPAQRNALLRQAAETAFNDVAIVPLYFPVVQWAARKGIAFHANKLERTSAQYIEEAKQ</sequence>
<keyword evidence="3" id="KW-0732">Signal</keyword>
<evidence type="ECO:0000256" key="1">
    <source>
        <dbReference type="ARBA" id="ARBA00005695"/>
    </source>
</evidence>
<dbReference type="InterPro" id="IPR039424">
    <property type="entry name" value="SBP_5"/>
</dbReference>
<reference evidence="6" key="1">
    <citation type="submission" date="2017-05" db="EMBL/GenBank/DDBJ databases">
        <title>Complete and WGS of Bordetella genogroups.</title>
        <authorList>
            <person name="Spilker T."/>
            <person name="Lipuma J."/>
        </authorList>
    </citation>
    <scope>NUCLEOTIDE SEQUENCE</scope>
    <source>
        <strain evidence="6">AU21707</strain>
    </source>
</reference>
<dbReference type="RefSeq" id="WP_256988574.1">
    <property type="nucleotide sequence ID" value="NZ_NEVJ01000003.1"/>
</dbReference>
<dbReference type="GO" id="GO:0043190">
    <property type="term" value="C:ATP-binding cassette (ABC) transporter complex"/>
    <property type="evidence" value="ECO:0007669"/>
    <property type="project" value="InterPro"/>
</dbReference>
<evidence type="ECO:0000256" key="2">
    <source>
        <dbReference type="ARBA" id="ARBA00022448"/>
    </source>
</evidence>
<organism evidence="6 7">
    <name type="scientific">Bordetella genomosp. 9</name>
    <dbReference type="NCBI Taxonomy" id="1416803"/>
    <lineage>
        <taxon>Bacteria</taxon>
        <taxon>Pseudomonadati</taxon>
        <taxon>Pseudomonadota</taxon>
        <taxon>Betaproteobacteria</taxon>
        <taxon>Burkholderiales</taxon>
        <taxon>Alcaligenaceae</taxon>
        <taxon>Bordetella</taxon>
    </lineage>
</organism>
<keyword evidence="7" id="KW-1185">Reference proteome</keyword>
<keyword evidence="2" id="KW-0813">Transport</keyword>